<dbReference type="PANTHER" id="PTHR43566:SF2">
    <property type="entry name" value="DUF4143 DOMAIN-CONTAINING PROTEIN"/>
    <property type="match status" value="1"/>
</dbReference>
<feature type="domain" description="AAA" evidence="1">
    <location>
        <begin position="63"/>
        <end position="182"/>
    </location>
</feature>
<dbReference type="SUPFAM" id="SSF52540">
    <property type="entry name" value="P-loop containing nucleoside triphosphate hydrolases"/>
    <property type="match status" value="1"/>
</dbReference>
<proteinExistence type="predicted"/>
<dbReference type="InterPro" id="IPR025420">
    <property type="entry name" value="DUF4143"/>
</dbReference>
<keyword evidence="3" id="KW-0547">Nucleotide-binding</keyword>
<gene>
    <name evidence="3" type="ORF">ACFPZ3_48315</name>
</gene>
<feature type="domain" description="DUF4143" evidence="2">
    <location>
        <begin position="248"/>
        <end position="407"/>
    </location>
</feature>
<reference evidence="4" key="1">
    <citation type="journal article" date="2019" name="Int. J. Syst. Evol. Microbiol.">
        <title>The Global Catalogue of Microorganisms (GCM) 10K type strain sequencing project: providing services to taxonomists for standard genome sequencing and annotation.</title>
        <authorList>
            <consortium name="The Broad Institute Genomics Platform"/>
            <consortium name="The Broad Institute Genome Sequencing Center for Infectious Disease"/>
            <person name="Wu L."/>
            <person name="Ma J."/>
        </authorList>
    </citation>
    <scope>NUCLEOTIDE SEQUENCE [LARGE SCALE GENOMIC DNA]</scope>
    <source>
        <strain evidence="4">CCUG 53903</strain>
    </source>
</reference>
<dbReference type="Proteomes" id="UP001596058">
    <property type="component" value="Unassembled WGS sequence"/>
</dbReference>
<keyword evidence="4" id="KW-1185">Reference proteome</keyword>
<dbReference type="Pfam" id="PF13173">
    <property type="entry name" value="AAA_14"/>
    <property type="match status" value="1"/>
</dbReference>
<organism evidence="3 4">
    <name type="scientific">Nonomuraea insulae</name>
    <dbReference type="NCBI Taxonomy" id="1616787"/>
    <lineage>
        <taxon>Bacteria</taxon>
        <taxon>Bacillati</taxon>
        <taxon>Actinomycetota</taxon>
        <taxon>Actinomycetes</taxon>
        <taxon>Streptosporangiales</taxon>
        <taxon>Streptosporangiaceae</taxon>
        <taxon>Nonomuraea</taxon>
    </lineage>
</organism>
<evidence type="ECO:0000313" key="4">
    <source>
        <dbReference type="Proteomes" id="UP001596058"/>
    </source>
</evidence>
<keyword evidence="3" id="KW-0067">ATP-binding</keyword>
<dbReference type="RefSeq" id="WP_379521166.1">
    <property type="nucleotide sequence ID" value="NZ_JBHSPA010000068.1"/>
</dbReference>
<evidence type="ECO:0000313" key="3">
    <source>
        <dbReference type="EMBL" id="MFC5831703.1"/>
    </source>
</evidence>
<name>A0ABW1D1E2_9ACTN</name>
<evidence type="ECO:0000259" key="1">
    <source>
        <dbReference type="Pfam" id="PF13173"/>
    </source>
</evidence>
<evidence type="ECO:0000259" key="2">
    <source>
        <dbReference type="Pfam" id="PF13635"/>
    </source>
</evidence>
<dbReference type="Pfam" id="PF13635">
    <property type="entry name" value="DUF4143"/>
    <property type="match status" value="1"/>
</dbReference>
<comment type="caution">
    <text evidence="3">The sequence shown here is derived from an EMBL/GenBank/DDBJ whole genome shotgun (WGS) entry which is preliminary data.</text>
</comment>
<dbReference type="GO" id="GO:0005524">
    <property type="term" value="F:ATP binding"/>
    <property type="evidence" value="ECO:0007669"/>
    <property type="project" value="UniProtKB-KW"/>
</dbReference>
<sequence>MIREVSVAVTVKCRYFFSEVSVQSPVKCRSSLCRMSFPQVGGIELDLVARRIAAHAAEFLESFRVVIINGPRQSGKTTLLRQLEACRGGTYLILDDRTLRAAAHADPEAFVADGPKPMMIDGIQRGGDDLVLAIKEVVDRSPTRGQFVLAGSTRFLATPSLSESLVGRAGILEVWPFAQHELVGGDTSFLVRAFEEPESFRATAQSSHSRTDYFDLIVRGFYPEAMAMRSEHARAEWYSAYVQGIIDTDIREMAKIDEPSNLRQLLRLTAAATAQELNLVKTASDLGLHRTTVSRYLGLLETVFLVKPLPAWSRNLNARAVRRPKLHITDTGLAAHLLSVDAEGLGARVAPARGALVETFIANELAKQATWSPFRTNLYHWRVSQGAEVDMVVERTNGRVIGVEAKATDAVDLGDFKGLSTLRDSLGDQFVHGFVLYTGRRSLAFGDRLTALPISALWDR</sequence>
<dbReference type="PANTHER" id="PTHR43566">
    <property type="entry name" value="CONSERVED PROTEIN"/>
    <property type="match status" value="1"/>
</dbReference>
<dbReference type="InterPro" id="IPR041682">
    <property type="entry name" value="AAA_14"/>
</dbReference>
<protein>
    <submittedName>
        <fullName evidence="3">ATP-binding protein</fullName>
    </submittedName>
</protein>
<dbReference type="EMBL" id="JBHSPA010000068">
    <property type="protein sequence ID" value="MFC5831703.1"/>
    <property type="molecule type" value="Genomic_DNA"/>
</dbReference>
<accession>A0ABW1D1E2</accession>
<dbReference type="InterPro" id="IPR027417">
    <property type="entry name" value="P-loop_NTPase"/>
</dbReference>